<protein>
    <submittedName>
        <fullName evidence="1">Uncharacterized protein</fullName>
    </submittedName>
</protein>
<proteinExistence type="predicted"/>
<evidence type="ECO:0000313" key="2">
    <source>
        <dbReference type="Proteomes" id="UP000054995"/>
    </source>
</evidence>
<reference evidence="1 2" key="1">
    <citation type="submission" date="2015-01" db="EMBL/GenBank/DDBJ databases">
        <title>Evolution of Trichinella species and genotypes.</title>
        <authorList>
            <person name="Korhonen P.K."/>
            <person name="Edoardo P."/>
            <person name="Giuseppe L.R."/>
            <person name="Gasser R.B."/>
        </authorList>
    </citation>
    <scope>NUCLEOTIDE SEQUENCE [LARGE SCALE GENOMIC DNA]</scope>
    <source>
        <strain evidence="1">ISS470</strain>
    </source>
</reference>
<name>A0A0V1F386_TRIPS</name>
<gene>
    <name evidence="1" type="ORF">T4D_821</name>
</gene>
<keyword evidence="2" id="KW-1185">Reference proteome</keyword>
<organism evidence="1 2">
    <name type="scientific">Trichinella pseudospiralis</name>
    <name type="common">Parasitic roundworm</name>
    <dbReference type="NCBI Taxonomy" id="6337"/>
    <lineage>
        <taxon>Eukaryota</taxon>
        <taxon>Metazoa</taxon>
        <taxon>Ecdysozoa</taxon>
        <taxon>Nematoda</taxon>
        <taxon>Enoplea</taxon>
        <taxon>Dorylaimia</taxon>
        <taxon>Trichinellida</taxon>
        <taxon>Trichinellidae</taxon>
        <taxon>Trichinella</taxon>
    </lineage>
</organism>
<accession>A0A0V1F386</accession>
<dbReference type="Proteomes" id="UP000054995">
    <property type="component" value="Unassembled WGS sequence"/>
</dbReference>
<comment type="caution">
    <text evidence="1">The sequence shown here is derived from an EMBL/GenBank/DDBJ whole genome shotgun (WGS) entry which is preliminary data.</text>
</comment>
<evidence type="ECO:0000313" key="1">
    <source>
        <dbReference type="EMBL" id="KRY80471.1"/>
    </source>
</evidence>
<dbReference type="AlphaFoldDB" id="A0A0V1F386"/>
<sequence length="105" mass="12097">MSLAKSVKYYTALKPHKGISAHRRQPYSRKAAYESPVQINLRASIYNLTVRIYHYNIMLQSKRAVLSKAPSLEKVQFALITQAQVDHRIATFKLISLSFEEMTLQ</sequence>
<dbReference type="EMBL" id="JYDT01000483">
    <property type="protein sequence ID" value="KRY80471.1"/>
    <property type="molecule type" value="Genomic_DNA"/>
</dbReference>